<feature type="transmembrane region" description="Helical" evidence="1">
    <location>
        <begin position="6"/>
        <end position="24"/>
    </location>
</feature>
<keyword evidence="1" id="KW-0812">Transmembrane</keyword>
<evidence type="ECO:0000256" key="1">
    <source>
        <dbReference type="SAM" id="Phobius"/>
    </source>
</evidence>
<dbReference type="Proteomes" id="UP000449547">
    <property type="component" value="Unassembled WGS sequence"/>
</dbReference>
<evidence type="ECO:0000313" key="3">
    <source>
        <dbReference type="Proteomes" id="UP000449547"/>
    </source>
</evidence>
<dbReference type="VEuPathDB" id="FungiDB:DIURU_000107"/>
<accession>A0A642UZL6</accession>
<protein>
    <submittedName>
        <fullName evidence="2">Uncharacterized protein</fullName>
    </submittedName>
</protein>
<dbReference type="AlphaFoldDB" id="A0A642UZL6"/>
<keyword evidence="1" id="KW-1133">Transmembrane helix</keyword>
<dbReference type="RefSeq" id="XP_034015052.1">
    <property type="nucleotide sequence ID" value="XM_034153573.1"/>
</dbReference>
<dbReference type="EMBL" id="SWFT01000005">
    <property type="protein sequence ID" value="KAA8908564.1"/>
    <property type="molecule type" value="Genomic_DNA"/>
</dbReference>
<evidence type="ECO:0000313" key="2">
    <source>
        <dbReference type="EMBL" id="KAA8908564.1"/>
    </source>
</evidence>
<organism evidence="2 3">
    <name type="scientific">Diutina rugosa</name>
    <name type="common">Yeast</name>
    <name type="synonym">Candida rugosa</name>
    <dbReference type="NCBI Taxonomy" id="5481"/>
    <lineage>
        <taxon>Eukaryota</taxon>
        <taxon>Fungi</taxon>
        <taxon>Dikarya</taxon>
        <taxon>Ascomycota</taxon>
        <taxon>Saccharomycotina</taxon>
        <taxon>Pichiomycetes</taxon>
        <taxon>Debaryomycetaceae</taxon>
        <taxon>Diutina</taxon>
    </lineage>
</organism>
<keyword evidence="1" id="KW-0472">Membrane</keyword>
<keyword evidence="3" id="KW-1185">Reference proteome</keyword>
<dbReference type="GeneID" id="54778760"/>
<name>A0A642UZL6_DIURU</name>
<sequence>MTDFGTIGWASIMVVALISSIVIVKRFWLRSAQSQLSNDDDPDTFHLLAMEAINAIDADFDLVVGDITTVDSESKPQTPSQSN</sequence>
<proteinExistence type="predicted"/>
<gene>
    <name evidence="2" type="ORF">DIURU_000107</name>
</gene>
<reference evidence="2 3" key="1">
    <citation type="submission" date="2019-07" db="EMBL/GenBank/DDBJ databases">
        <title>Genome assembly of two rare yeast pathogens: Diutina rugosa and Trichomonascus ciferrii.</title>
        <authorList>
            <person name="Mixao V."/>
            <person name="Saus E."/>
            <person name="Hansen A."/>
            <person name="Lass-Flor C."/>
            <person name="Gabaldon T."/>
        </authorList>
    </citation>
    <scope>NUCLEOTIDE SEQUENCE [LARGE SCALE GENOMIC DNA]</scope>
    <source>
        <strain evidence="2 3">CBS 613</strain>
    </source>
</reference>
<comment type="caution">
    <text evidence="2">The sequence shown here is derived from an EMBL/GenBank/DDBJ whole genome shotgun (WGS) entry which is preliminary data.</text>
</comment>